<dbReference type="EMBL" id="JADBEM010000001">
    <property type="protein sequence ID" value="MBE1603912.1"/>
    <property type="molecule type" value="Genomic_DNA"/>
</dbReference>
<dbReference type="InterPro" id="IPR012340">
    <property type="entry name" value="NA-bd_OB-fold"/>
</dbReference>
<proteinExistence type="predicted"/>
<comment type="caution">
    <text evidence="1">The sequence shown here is derived from an EMBL/GenBank/DDBJ whole genome shotgun (WGS) entry which is preliminary data.</text>
</comment>
<dbReference type="Proteomes" id="UP000638648">
    <property type="component" value="Unassembled WGS sequence"/>
</dbReference>
<reference evidence="1" key="1">
    <citation type="submission" date="2020-10" db="EMBL/GenBank/DDBJ databases">
        <title>Sequencing the genomes of 1000 actinobacteria strains.</title>
        <authorList>
            <person name="Klenk H.-P."/>
        </authorList>
    </citation>
    <scope>NUCLEOTIDE SEQUENCE</scope>
    <source>
        <strain evidence="1">DSM 45354</strain>
    </source>
</reference>
<dbReference type="Gene3D" id="2.40.50.140">
    <property type="entry name" value="Nucleic acid-binding proteins"/>
    <property type="match status" value="1"/>
</dbReference>
<keyword evidence="1" id="KW-0436">Ligase</keyword>
<organism evidence="1 2">
    <name type="scientific">Actinopolymorpha pittospori</name>
    <dbReference type="NCBI Taxonomy" id="648752"/>
    <lineage>
        <taxon>Bacteria</taxon>
        <taxon>Bacillati</taxon>
        <taxon>Actinomycetota</taxon>
        <taxon>Actinomycetes</taxon>
        <taxon>Propionibacteriales</taxon>
        <taxon>Actinopolymorphaceae</taxon>
        <taxon>Actinopolymorpha</taxon>
    </lineage>
</organism>
<protein>
    <submittedName>
        <fullName evidence="1">ATP-dependent DNA ligase</fullName>
    </submittedName>
</protein>
<sequence length="209" mass="22904">MAEELFDTMAVAEGLVIKPANSPYVSGARVWLKYKSRQTTDAVISGATGSLHRPAALLLGRYASDTGRLHYAGRTAHLTDAEAAAVAPLLLAAIGGHPWPAQLAANWRSKPSGYHQVAPLVVVEIRAEIATDQGRRWRHAVRMLRSGTSRPTRCLSTWTWTWTWRPDPATTGIQTDVAPALLVEGWKGGYTGHLRAVRAPRWGHVRRSM</sequence>
<gene>
    <name evidence="1" type="ORF">HEB94_000760</name>
</gene>
<evidence type="ECO:0000313" key="2">
    <source>
        <dbReference type="Proteomes" id="UP000638648"/>
    </source>
</evidence>
<dbReference type="GO" id="GO:0016874">
    <property type="term" value="F:ligase activity"/>
    <property type="evidence" value="ECO:0007669"/>
    <property type="project" value="UniProtKB-KW"/>
</dbReference>
<evidence type="ECO:0000313" key="1">
    <source>
        <dbReference type="EMBL" id="MBE1603912.1"/>
    </source>
</evidence>
<dbReference type="AlphaFoldDB" id="A0A927MV74"/>
<accession>A0A927MV74</accession>
<keyword evidence="2" id="KW-1185">Reference proteome</keyword>
<dbReference type="RefSeq" id="WP_192748609.1">
    <property type="nucleotide sequence ID" value="NZ_BAABJL010000073.1"/>
</dbReference>
<name>A0A927MV74_9ACTN</name>